<dbReference type="GO" id="GO:0008270">
    <property type="term" value="F:zinc ion binding"/>
    <property type="evidence" value="ECO:0007669"/>
    <property type="project" value="UniProtKB-KW"/>
</dbReference>
<dbReference type="Pfam" id="PF04434">
    <property type="entry name" value="SWIM"/>
    <property type="match status" value="1"/>
</dbReference>
<reference evidence="3" key="2">
    <citation type="submission" date="2022-10" db="EMBL/GenBank/DDBJ databases">
        <authorList>
            <consortium name="ENA_rothamsted_submissions"/>
            <consortium name="culmorum"/>
            <person name="King R."/>
        </authorList>
    </citation>
    <scope>NUCLEOTIDE SEQUENCE</scope>
</reference>
<dbReference type="InterPro" id="IPR007527">
    <property type="entry name" value="Znf_SWIM"/>
</dbReference>
<evidence type="ECO:0000256" key="1">
    <source>
        <dbReference type="PROSITE-ProRule" id="PRU00325"/>
    </source>
</evidence>
<dbReference type="AlphaFoldDB" id="A0A9P0J9Q0"/>
<dbReference type="Proteomes" id="UP001154329">
    <property type="component" value="Chromosome 3"/>
</dbReference>
<sequence length="656" mass="76555">MKINVTKFVFSVQVLSNLKNDIETGKKISMNDKYLILVSLPSVHNHAIETSLLNLPIDKSVQKEISRLVNNGFSNVKVVQSMLKDFIDRSCTTTPSNLSRAFFPDQRTIRNFIIKFTYEKHQSKIDQNALRIKIEQWKKSQPKDNFYFQPYSEVDGVITPLIFCQQTEWQKYLLDRYGSVCFLDATYKTTKYALPLFLLVVKTNVNYCVVASFFIQYEDSKSIEEALKVIKSWNDTWSPQYFVTDYCEAEINAINKIFNCPSYICGFHREQAWLRWTNKLGNLSVKDFRGELLTLWRNIADSRDDAEFTEKVEKMKLTEAWLKNPKAQEYFIRTWLPVEEKWTDKFFKIEYDIKVATNNGVESQNKLLKSFYLKMQSDKSLNSIIENIVEQFLPQTLSKYQTKNYKLSSKYKQISKEIPLFLHGRPETFVKHIYSRYATAQNIYNEKKIKKIELDKLLFEVKSESDSTLYMVNFQLPSCTCLDFKKYHWPCKHICALFIYVPGCSFEDLPQTFQNNVFISPDPRYSITNNTDHEIQNNVTGLNENNENAITCVHPSSNINENATSSVNPSSNANENISNIPAQCRELLRKMIDLTYIIDEKQHPEWSKELNTLNNVHSKMSEMVTKKNGLTLLPTKRSSTVLLDLPRNHKKPKTKD</sequence>
<keyword evidence="1" id="KW-0862">Zinc</keyword>
<proteinExistence type="predicted"/>
<reference evidence="3" key="1">
    <citation type="submission" date="2022-02" db="EMBL/GenBank/DDBJ databases">
        <authorList>
            <person name="King R."/>
        </authorList>
    </citation>
    <scope>NUCLEOTIDE SEQUENCE</scope>
</reference>
<evidence type="ECO:0000313" key="4">
    <source>
        <dbReference type="Proteomes" id="UP001154329"/>
    </source>
</evidence>
<evidence type="ECO:0000259" key="2">
    <source>
        <dbReference type="PROSITE" id="PS50966"/>
    </source>
</evidence>
<dbReference type="InterPro" id="IPR048324">
    <property type="entry name" value="ZSWIM1-3_RNaseH-like"/>
</dbReference>
<organism evidence="3 4">
    <name type="scientific">Aphis gossypii</name>
    <name type="common">Cotton aphid</name>
    <dbReference type="NCBI Taxonomy" id="80765"/>
    <lineage>
        <taxon>Eukaryota</taxon>
        <taxon>Metazoa</taxon>
        <taxon>Ecdysozoa</taxon>
        <taxon>Arthropoda</taxon>
        <taxon>Hexapoda</taxon>
        <taxon>Insecta</taxon>
        <taxon>Pterygota</taxon>
        <taxon>Neoptera</taxon>
        <taxon>Paraneoptera</taxon>
        <taxon>Hemiptera</taxon>
        <taxon>Sternorrhyncha</taxon>
        <taxon>Aphidomorpha</taxon>
        <taxon>Aphidoidea</taxon>
        <taxon>Aphididae</taxon>
        <taxon>Aphidini</taxon>
        <taxon>Aphis</taxon>
        <taxon>Aphis</taxon>
    </lineage>
</organism>
<keyword evidence="1" id="KW-0479">Metal-binding</keyword>
<feature type="domain" description="SWIM-type" evidence="2">
    <location>
        <begin position="470"/>
        <end position="502"/>
    </location>
</feature>
<gene>
    <name evidence="3" type="ORF">APHIGO_LOCUS8654</name>
</gene>
<protein>
    <recommendedName>
        <fullName evidence="2">SWIM-type domain-containing protein</fullName>
    </recommendedName>
</protein>
<dbReference type="Pfam" id="PF21056">
    <property type="entry name" value="ZSWIM1-3_RNaseH-like"/>
    <property type="match status" value="1"/>
</dbReference>
<keyword evidence="1" id="KW-0863">Zinc-finger</keyword>
<accession>A0A9P0J9Q0</accession>
<dbReference type="PANTHER" id="PTHR47456">
    <property type="entry name" value="PHD-TYPE DOMAIN-CONTAINING PROTEIN"/>
    <property type="match status" value="1"/>
</dbReference>
<dbReference type="PROSITE" id="PS50966">
    <property type="entry name" value="ZF_SWIM"/>
    <property type="match status" value="1"/>
</dbReference>
<name>A0A9P0J9Q0_APHGO</name>
<dbReference type="PANTHER" id="PTHR47456:SF1">
    <property type="entry name" value="PHD-TYPE DOMAIN-CONTAINING PROTEIN"/>
    <property type="match status" value="1"/>
</dbReference>
<keyword evidence="4" id="KW-1185">Reference proteome</keyword>
<dbReference type="EMBL" id="OU899036">
    <property type="protein sequence ID" value="CAH1732082.1"/>
    <property type="molecule type" value="Genomic_DNA"/>
</dbReference>
<evidence type="ECO:0000313" key="3">
    <source>
        <dbReference type="EMBL" id="CAH1732082.1"/>
    </source>
</evidence>